<feature type="transmembrane region" description="Helical" evidence="1">
    <location>
        <begin position="131"/>
        <end position="153"/>
    </location>
</feature>
<accession>A0A6N8FLV1</accession>
<name>A0A6N8FLV1_9BACI</name>
<dbReference type="EMBL" id="WOCA01000017">
    <property type="protein sequence ID" value="MUK90141.1"/>
    <property type="molecule type" value="Genomic_DNA"/>
</dbReference>
<reference evidence="2 3" key="1">
    <citation type="submission" date="2019-11" db="EMBL/GenBank/DDBJ databases">
        <authorList>
            <person name="Li X."/>
        </authorList>
    </citation>
    <scope>NUCLEOTIDE SEQUENCE [LARGE SCALE GENOMIC DNA]</scope>
    <source>
        <strain evidence="2 3">L9</strain>
    </source>
</reference>
<proteinExistence type="predicted"/>
<keyword evidence="1" id="KW-1133">Transmembrane helix</keyword>
<feature type="transmembrane region" description="Helical" evidence="1">
    <location>
        <begin position="73"/>
        <end position="93"/>
    </location>
</feature>
<dbReference type="AlphaFoldDB" id="A0A6N8FLV1"/>
<dbReference type="Proteomes" id="UP000469125">
    <property type="component" value="Unassembled WGS sequence"/>
</dbReference>
<dbReference type="RefSeq" id="WP_155670648.1">
    <property type="nucleotide sequence ID" value="NZ_WOCA01000017.1"/>
</dbReference>
<keyword evidence="1" id="KW-0812">Transmembrane</keyword>
<evidence type="ECO:0000313" key="2">
    <source>
        <dbReference type="EMBL" id="MUK90141.1"/>
    </source>
</evidence>
<feature type="transmembrane region" description="Helical" evidence="1">
    <location>
        <begin position="45"/>
        <end position="64"/>
    </location>
</feature>
<sequence>MQRYIHIPFLFFTITAITGVWMRYFSFAPNTIIPYTNILHGHSHLAILGWAFLGVFIVFLYSAWNQITKPKQAVAILLTLTIISLVMFFAFIYQGYGVFSIVMSTLHIIAEYWTALFMYRQLKSQQVTSSSGVLFLKSSFVALFISSLGPYALGVISANGLKDHAVFDGNILLLALSI</sequence>
<evidence type="ECO:0000256" key="1">
    <source>
        <dbReference type="SAM" id="Phobius"/>
    </source>
</evidence>
<comment type="caution">
    <text evidence="2">The sequence shown here is derived from an EMBL/GenBank/DDBJ whole genome shotgun (WGS) entry which is preliminary data.</text>
</comment>
<gene>
    <name evidence="2" type="ORF">GMD78_17345</name>
</gene>
<keyword evidence="3" id="KW-1185">Reference proteome</keyword>
<organism evidence="2 3">
    <name type="scientific">Ornithinibacillus caprae</name>
    <dbReference type="NCBI Taxonomy" id="2678566"/>
    <lineage>
        <taxon>Bacteria</taxon>
        <taxon>Bacillati</taxon>
        <taxon>Bacillota</taxon>
        <taxon>Bacilli</taxon>
        <taxon>Bacillales</taxon>
        <taxon>Bacillaceae</taxon>
        <taxon>Ornithinibacillus</taxon>
    </lineage>
</organism>
<keyword evidence="1" id="KW-0472">Membrane</keyword>
<evidence type="ECO:0000313" key="3">
    <source>
        <dbReference type="Proteomes" id="UP000469125"/>
    </source>
</evidence>
<protein>
    <submittedName>
        <fullName evidence="2">Uncharacterized protein</fullName>
    </submittedName>
</protein>
<feature type="transmembrane region" description="Helical" evidence="1">
    <location>
        <begin position="7"/>
        <end position="25"/>
    </location>
</feature>
<feature type="transmembrane region" description="Helical" evidence="1">
    <location>
        <begin position="99"/>
        <end position="119"/>
    </location>
</feature>